<comment type="caution">
    <text evidence="6">The sequence shown here is derived from an EMBL/GenBank/DDBJ whole genome shotgun (WGS) entry which is preliminary data.</text>
</comment>
<evidence type="ECO:0000256" key="1">
    <source>
        <dbReference type="ARBA" id="ARBA00010466"/>
    </source>
</evidence>
<dbReference type="PANTHER" id="PTHR34294:SF1">
    <property type="entry name" value="TRANSCRIPTIONAL REGULATOR LSRR"/>
    <property type="match status" value="1"/>
</dbReference>
<dbReference type="Gene3D" id="3.40.50.1360">
    <property type="match status" value="1"/>
</dbReference>
<dbReference type="InterPro" id="IPR037171">
    <property type="entry name" value="NagB/RpiA_transferase-like"/>
</dbReference>
<accession>A0ABS4MDC6</accession>
<evidence type="ECO:0000256" key="2">
    <source>
        <dbReference type="ARBA" id="ARBA00023015"/>
    </source>
</evidence>
<gene>
    <name evidence="6" type="ORF">J2Z60_000856</name>
</gene>
<evidence type="ECO:0000259" key="5">
    <source>
        <dbReference type="Pfam" id="PF04198"/>
    </source>
</evidence>
<evidence type="ECO:0000313" key="6">
    <source>
        <dbReference type="EMBL" id="MBP2057685.1"/>
    </source>
</evidence>
<sequence>MEQLRDEELANIAHDYYLSRLTIGEIVKKYNLSRYLISRALDEAQQKGIVKISIKRKIKRNAKLEAQIKNKFDLKEVIVLKTRETTNQDNEALVSYAAEQVQAYLNTAQNAGVTWGTLVHDVINNFEEDKRENLTFVQLVGQPINSIARKNPLVQVAAAKYDANFRLLPAPLYAVHPELLTAIKNEPFYQTINDYYNNLDLIFSGIGTLASFSVSTYTKENYEKVLFKNIPEDKVAGMIFGRAYDINGRLLGDIDNHICGISIEQIMQTPVRFVIVKNRFKTSALLGALRAGFVTHLITNEGIANRVLKMA</sequence>
<dbReference type="Pfam" id="PF04198">
    <property type="entry name" value="Sugar-bind"/>
    <property type="match status" value="1"/>
</dbReference>
<evidence type="ECO:0000313" key="7">
    <source>
        <dbReference type="Proteomes" id="UP001519292"/>
    </source>
</evidence>
<keyword evidence="7" id="KW-1185">Reference proteome</keyword>
<dbReference type="EMBL" id="JAGGLU010000003">
    <property type="protein sequence ID" value="MBP2057685.1"/>
    <property type="molecule type" value="Genomic_DNA"/>
</dbReference>
<feature type="domain" description="Sugar-binding" evidence="5">
    <location>
        <begin position="57"/>
        <end position="309"/>
    </location>
</feature>
<dbReference type="PANTHER" id="PTHR34294">
    <property type="entry name" value="TRANSCRIPTIONAL REGULATOR-RELATED"/>
    <property type="match status" value="1"/>
</dbReference>
<proteinExistence type="inferred from homology"/>
<comment type="similarity">
    <text evidence="1">Belongs to the SorC transcriptional regulatory family.</text>
</comment>
<keyword evidence="2" id="KW-0805">Transcription regulation</keyword>
<protein>
    <submittedName>
        <fullName evidence="6">DNA-binding transcriptional regulator LsrR (DeoR family)</fullName>
    </submittedName>
</protein>
<dbReference type="GO" id="GO:0003677">
    <property type="term" value="F:DNA binding"/>
    <property type="evidence" value="ECO:0007669"/>
    <property type="project" value="UniProtKB-KW"/>
</dbReference>
<dbReference type="InterPro" id="IPR036388">
    <property type="entry name" value="WH-like_DNA-bd_sf"/>
</dbReference>
<dbReference type="Proteomes" id="UP001519292">
    <property type="component" value="Unassembled WGS sequence"/>
</dbReference>
<name>A0ABS4MDC6_9LACO</name>
<reference evidence="6 7" key="1">
    <citation type="submission" date="2021-03" db="EMBL/GenBank/DDBJ databases">
        <title>Genomic Encyclopedia of Type Strains, Phase IV (KMG-IV): sequencing the most valuable type-strain genomes for metagenomic binning, comparative biology and taxonomic classification.</title>
        <authorList>
            <person name="Goeker M."/>
        </authorList>
    </citation>
    <scope>NUCLEOTIDE SEQUENCE [LARGE SCALE GENOMIC DNA]</scope>
    <source>
        <strain evidence="6 7">DSM 101872</strain>
    </source>
</reference>
<dbReference type="InterPro" id="IPR007324">
    <property type="entry name" value="Sugar-bd_dom_put"/>
</dbReference>
<organism evidence="6 7">
    <name type="scientific">Lactobacillus colini</name>
    <dbReference type="NCBI Taxonomy" id="1819254"/>
    <lineage>
        <taxon>Bacteria</taxon>
        <taxon>Bacillati</taxon>
        <taxon>Bacillota</taxon>
        <taxon>Bacilli</taxon>
        <taxon>Lactobacillales</taxon>
        <taxon>Lactobacillaceae</taxon>
        <taxon>Lactobacillus</taxon>
    </lineage>
</organism>
<keyword evidence="3 6" id="KW-0238">DNA-binding</keyword>
<dbReference type="SUPFAM" id="SSF100950">
    <property type="entry name" value="NagB/RpiA/CoA transferase-like"/>
    <property type="match status" value="1"/>
</dbReference>
<dbReference type="RefSeq" id="WP_209686425.1">
    <property type="nucleotide sequence ID" value="NZ_JAGGLU010000003.1"/>
</dbReference>
<dbReference type="InterPro" id="IPR051054">
    <property type="entry name" value="SorC_transcr_regulators"/>
</dbReference>
<evidence type="ECO:0000256" key="3">
    <source>
        <dbReference type="ARBA" id="ARBA00023125"/>
    </source>
</evidence>
<dbReference type="Gene3D" id="1.10.10.10">
    <property type="entry name" value="Winged helix-like DNA-binding domain superfamily/Winged helix DNA-binding domain"/>
    <property type="match status" value="1"/>
</dbReference>
<evidence type="ECO:0000256" key="4">
    <source>
        <dbReference type="ARBA" id="ARBA00023163"/>
    </source>
</evidence>
<keyword evidence="4" id="KW-0804">Transcription</keyword>